<dbReference type="AlphaFoldDB" id="A0A432V940"/>
<dbReference type="EMBL" id="RKST01000005">
    <property type="protein sequence ID" value="RUM98702.1"/>
    <property type="molecule type" value="Genomic_DNA"/>
</dbReference>
<dbReference type="InterPro" id="IPR007730">
    <property type="entry name" value="SPOR-like_dom"/>
</dbReference>
<feature type="region of interest" description="Disordered" evidence="1">
    <location>
        <begin position="72"/>
        <end position="100"/>
    </location>
</feature>
<feature type="compositionally biased region" description="Low complexity" evidence="1">
    <location>
        <begin position="42"/>
        <end position="52"/>
    </location>
</feature>
<keyword evidence="5" id="KW-1185">Reference proteome</keyword>
<dbReference type="Gene3D" id="3.30.70.1070">
    <property type="entry name" value="Sporulation related repeat"/>
    <property type="match status" value="1"/>
</dbReference>
<feature type="region of interest" description="Disordered" evidence="1">
    <location>
        <begin position="29"/>
        <end position="59"/>
    </location>
</feature>
<feature type="domain" description="SPOR" evidence="3">
    <location>
        <begin position="942"/>
        <end position="1025"/>
    </location>
</feature>
<dbReference type="InterPro" id="IPR036680">
    <property type="entry name" value="SPOR-like_sf"/>
</dbReference>
<organism evidence="4 5">
    <name type="scientific">Borborobacter arsenicus</name>
    <dbReference type="NCBI Taxonomy" id="1851146"/>
    <lineage>
        <taxon>Bacteria</taxon>
        <taxon>Pseudomonadati</taxon>
        <taxon>Pseudomonadota</taxon>
        <taxon>Alphaproteobacteria</taxon>
        <taxon>Hyphomicrobiales</taxon>
        <taxon>Phyllobacteriaceae</taxon>
        <taxon>Borborobacter</taxon>
    </lineage>
</organism>
<feature type="transmembrane region" description="Helical" evidence="2">
    <location>
        <begin position="682"/>
        <end position="702"/>
    </location>
</feature>
<feature type="region of interest" description="Disordered" evidence="1">
    <location>
        <begin position="563"/>
        <end position="586"/>
    </location>
</feature>
<feature type="region of interest" description="Disordered" evidence="1">
    <location>
        <begin position="748"/>
        <end position="818"/>
    </location>
</feature>
<keyword evidence="2" id="KW-1133">Transmembrane helix</keyword>
<evidence type="ECO:0000259" key="3">
    <source>
        <dbReference type="PROSITE" id="PS51724"/>
    </source>
</evidence>
<evidence type="ECO:0000256" key="2">
    <source>
        <dbReference type="SAM" id="Phobius"/>
    </source>
</evidence>
<feature type="region of interest" description="Disordered" evidence="1">
    <location>
        <begin position="177"/>
        <end position="208"/>
    </location>
</feature>
<dbReference type="SUPFAM" id="SSF110997">
    <property type="entry name" value="Sporulation related repeat"/>
    <property type="match status" value="1"/>
</dbReference>
<dbReference type="GO" id="GO:0042834">
    <property type="term" value="F:peptidoglycan binding"/>
    <property type="evidence" value="ECO:0007669"/>
    <property type="project" value="InterPro"/>
</dbReference>
<dbReference type="Pfam" id="PF05036">
    <property type="entry name" value="SPOR"/>
    <property type="match status" value="1"/>
</dbReference>
<evidence type="ECO:0000313" key="4">
    <source>
        <dbReference type="EMBL" id="RUM98702.1"/>
    </source>
</evidence>
<protein>
    <recommendedName>
        <fullName evidence="3">SPOR domain-containing protein</fullName>
    </recommendedName>
</protein>
<accession>A0A432V940</accession>
<sequence length="1025" mass="107430">MAEKPQLRIADQDHFSDDDPFAELTRIMGFDPRVPVQREPEAAAGEPEGSAAQNAADDFGIDLEKELMGEFAAEDTGDANLHSVEPADEYQPEEPSYVGESAAYEVAAEPAAAVDETVAPAEFEPVVDFEPATPESSADEAHDFDSAFASSMEHELSLDGDWVAAEEASIEAEPVYFEGTEDQVEPAAGEDRPVAEYQPADYPDSNLQADAYQEPQPVYESAQEEFAPEGNWVEADDSHASGQADELADEFDAALAEVDMDFTAIPLGSAGRSEADLDAELQLQLQQDAAEEAAPVADAGPSLEDELNALLGNMSGREEHQAAPVVMEDYAPSVDVEAEAEVQDEQGGDVDMALAADEFVAAMPAAMEAPAHETPVDRSYARSNYRDEDLAYTTPVSDIAHVEGRAAESADADIDLGFDDEAFDAAFASSIENEQPDYDGEPVAADEQETTAGADADPYADLASLTAQFVPTGPVSSWREQSPLPDQYAVQYGEADYASAGDDQGATTAYDDIPDIETVEVPEQAVALSDDLDIPEVVYEEEPTPSPAYDDIDAEFANLLNDMNSPEPTSAAPSNDAANEAITSDTHAEERADYAADFAYPAAAAAGAVAAGAMGAAAAYGQRQPMASQGNDFDGQDFAAETTHAGYRQPISDDLDYDPDFDEEMALPAMEQERQRPQRRGMLIAAIVGGVAIIGGIGAFALSGGGADSQTPAVVKADDGPIKVRPENPGGTKVPNQDNQVYDAVSRTAGAAAPQPQQEKLVTSAEEPVDMASQEPEPSEPELAQGVEADAPAPMAKSEDRIEQLLDEGGAGADSSVPVVAPRKVRTMVVKADGTLVPREEPAPAVAAAQDMDTTASETMIEPTLSSESTAAVPAAPAETAAAPADAEPVPAEAGAAPKVAQPQQSSTTPNSVAVAPTRPSDQPVDVVGEVKADKVAALAPAAAGGGWSMQIASQPSEAAAQSSYQDLLRRYGSVLNGHQANIVKAEIAGKGTFWRVRVPAETRNDAIKLCESYKAAGGNCFVSK</sequence>
<feature type="compositionally biased region" description="Low complexity" evidence="1">
    <location>
        <begin position="871"/>
        <end position="903"/>
    </location>
</feature>
<gene>
    <name evidence="4" type="ORF">EET67_06260</name>
</gene>
<feature type="compositionally biased region" description="Polar residues" evidence="1">
    <location>
        <begin position="563"/>
        <end position="585"/>
    </location>
</feature>
<dbReference type="RefSeq" id="WP_128624769.1">
    <property type="nucleotide sequence ID" value="NZ_ML133509.1"/>
</dbReference>
<feature type="transmembrane region" description="Helical" evidence="2">
    <location>
        <begin position="598"/>
        <end position="620"/>
    </location>
</feature>
<feature type="region of interest" description="Disordered" evidence="1">
    <location>
        <begin position="719"/>
        <end position="738"/>
    </location>
</feature>
<feature type="region of interest" description="Disordered" evidence="1">
    <location>
        <begin position="128"/>
        <end position="153"/>
    </location>
</feature>
<comment type="caution">
    <text evidence="4">The sequence shown here is derived from an EMBL/GenBank/DDBJ whole genome shotgun (WGS) entry which is preliminary data.</text>
</comment>
<evidence type="ECO:0000313" key="5">
    <source>
        <dbReference type="Proteomes" id="UP000281647"/>
    </source>
</evidence>
<name>A0A432V940_9HYPH</name>
<keyword evidence="2" id="KW-0812">Transmembrane</keyword>
<dbReference type="PROSITE" id="PS51724">
    <property type="entry name" value="SPOR"/>
    <property type="match status" value="1"/>
</dbReference>
<dbReference type="Proteomes" id="UP000281647">
    <property type="component" value="Unassembled WGS sequence"/>
</dbReference>
<feature type="region of interest" description="Disordered" evidence="1">
    <location>
        <begin position="866"/>
        <end position="924"/>
    </location>
</feature>
<reference evidence="4 5" key="1">
    <citation type="submission" date="2018-11" db="EMBL/GenBank/DDBJ databases">
        <title>Pseudaminobacter arsenicus sp. nov., an arsenic-resistant bacterium isolated from arsenic-rich aquifers.</title>
        <authorList>
            <person name="Mu Y."/>
        </authorList>
    </citation>
    <scope>NUCLEOTIDE SEQUENCE [LARGE SCALE GENOMIC DNA]</scope>
    <source>
        <strain evidence="4 5">CB3</strain>
    </source>
</reference>
<proteinExistence type="predicted"/>
<evidence type="ECO:0000256" key="1">
    <source>
        <dbReference type="SAM" id="MobiDB-lite"/>
    </source>
</evidence>
<dbReference type="OrthoDB" id="7338235at2"/>
<keyword evidence="2" id="KW-0472">Membrane</keyword>